<comment type="caution">
    <text evidence="8">The sequence shown here is derived from an EMBL/GenBank/DDBJ whole genome shotgun (WGS) entry which is preliminary data.</text>
</comment>
<feature type="compositionally biased region" description="Low complexity" evidence="7">
    <location>
        <begin position="195"/>
        <end position="205"/>
    </location>
</feature>
<name>A0AAD9DHW3_9STRA</name>
<feature type="compositionally biased region" description="Basic and acidic residues" evidence="7">
    <location>
        <begin position="37"/>
        <end position="52"/>
    </location>
</feature>
<keyword evidence="4" id="KW-0677">Repeat</keyword>
<feature type="region of interest" description="Disordered" evidence="7">
    <location>
        <begin position="2372"/>
        <end position="2463"/>
    </location>
</feature>
<protein>
    <recommendedName>
        <fullName evidence="2">Circumsporozoite protein</fullName>
    </recommendedName>
</protein>
<feature type="compositionally biased region" description="Low complexity" evidence="7">
    <location>
        <begin position="220"/>
        <end position="678"/>
    </location>
</feature>
<feature type="region of interest" description="Disordered" evidence="7">
    <location>
        <begin position="18"/>
        <end position="61"/>
    </location>
</feature>
<keyword evidence="9" id="KW-1185">Reference proteome</keyword>
<gene>
    <name evidence="8" type="ORF">QTG54_002043</name>
</gene>
<dbReference type="PANTHER" id="PTHR44826">
    <property type="entry name" value="SPORE COAT PROTEIN SP85"/>
    <property type="match status" value="1"/>
</dbReference>
<comment type="function">
    <text evidence="5">In the vertebrate host, binds to highly sulfated heparan sulfate proteoglycans (HSPGs) on the surface of host hepatocytes and is required for sporozoite invasion of the host hepatocytes.</text>
</comment>
<feature type="compositionally biased region" description="Basic residues" evidence="7">
    <location>
        <begin position="1330"/>
        <end position="1353"/>
    </location>
</feature>
<comment type="similarity">
    <text evidence="1">Belongs to the plasmodium circumsporozoite protein family.</text>
</comment>
<evidence type="ECO:0000313" key="9">
    <source>
        <dbReference type="Proteomes" id="UP001224775"/>
    </source>
</evidence>
<comment type="function">
    <text evidence="6">Essential sporozoite protein. In the mosquito vector, required for sporozoite development in the oocyst, migration through the vector hemolymph and entry into the vector salivary glands. In the vertebrate host, required for sporozoite migration through the host dermis and infection of host hepatocytes. Binds to highly sulfated heparan sulfate proteoglycans (HSPGs) on the surface of host hepatocytes.</text>
</comment>
<evidence type="ECO:0000256" key="5">
    <source>
        <dbReference type="ARBA" id="ARBA00033726"/>
    </source>
</evidence>
<sequence length="2532" mass="273405">MKLAAALGVITWSFQAEAAHNHHRPRHQKTTSRTSRIRQDEPSSSRITDDSRQLGAAQSSLQPDRELEVVDPFLAWLQQQKELYSCPPAYSIEQSNPRKYLKGDKVSTCNSTGDDCKMYQCKFDNFRCDQIGFGPGVFPNDSDQVVWEELTTCARSPLHTDLWCQRECRYDSEPGVISSRSNGWEEVGECNIWIAPTSSPSASPSMEPTGSPSAQPTPVASHAPSETPSASPSSQPTSTPSASPSAEPSASPTAMPSSDPSSEPSASPSAKPSVSPSSQPTSAPSASPSASPSAMPSSQPTSAPSASPSAKPSATPSSQPTSTPSASPSAKPSATPSAMPSSHPTSQPSASPSAEPSASPSSQPTSAPSASPSAKPSATPSAMPSSHPTSEPSASPSAKPSASPSIEPTSTPSASPSASPTTTPSSMPSSHPTTEPSASPSSDPTSEPSSSPSAKPSASPSAMPSSHPTSKPSASPSVQPSASPSSEPTSSPSSSPSAQPSVSPSSMPSTHPTSEPSASPSAHPSASPSSEPTSTPSASPSEAPTATPSAMPSSQPTSEPSASPSVQPSASPSSQPTSEPSGSPSVKPSASPSTHPTSQPSASPSAKPSVSPSSQPTSSPSASPSADPTTMPSTMPSSHPTSQPSASPSVKPSASPSSEPTSEPSSSPSDNPTTAPSAIPSSHPTSEPSAFPSASPTLQPSGSPSSQPTSVPSSSPSAKPSASPSAMPSSHPTSKPSASPSSEPTTHPSVSPSTTPTSEPSSSPSVSPSTSPPTASPSAMPSAQPSASPSSQPTSTPSSSPSASPSNEPSSQPTSTPSSSPSASPSNVPSPSPSSSPSLSAMPSKGKLDTTVLSNAPSTATLTSSFSSSVIFSDISDFMDKKTADTVEVVTKNFIETALADREAECDIVVTSQRLIEMDEADSTRRSLRVQRALTSGLEVDLDLSCTATRSGDNADIEELILSELSTNTDEFKQLLADNATFFSQYNQRVEQKLPSHSAIVSQEESKTGKGKTIGIILGVLGSLLVFAVSMFTMRERRSDNGTAPLRVIHEDSNEFYDLRPNTRKALDVINEDENDTYDLNAISTAKNENSEQRKEIVSQKLGMMSEAIKSKTKSKSKSEEEDEKTSTSFLPEKLKDAVKRGIRDVWIYANDDGKDLGEHPVVSDLSNPSEADGVISPTSQGGYLDSVYYQNAADKMVGDQFDTRAIMTPFAPKSSRNGLLGAGSRQGPPVTAYSFSSPTSTQEERFQLKDLVNPGDLIVALDDEDTRHMTAAKLTRKMASKSGETRKITLLKGLAPPTPIASSSMNSSKDSQQAPSLPVDFESVAKKLQASRKRKDSSRSRKNQRYYSKKSKDRSGKNKSLPDNDEPPQPDHINSVDVSQNIRSGEVVMANKELELKSVDGRGGGIVNDPHQPNHVSSGEPLQHSMSEEEIIAEEERALNSVDGGEEIMVDGGGSDSFRTCCVNDPCQPNHVSSGEPLQNSMSEEEMIAEEERELNSVDGGEEIMVDGGGSDSFRTCWLSYDADRRCDNCHRRCFTDDTRSPYYFDMCLIYSHKIKGLSTPLRKIKKHQTRETAVRAYRQRGERNRYHLCRECCGFLSEIDAESDATVEEIRRLNMSRFQWSKLWPSFYWDLLVGSDTDSGAAFHQVYPAKHLWRFIPHSIRRYWLDEDMFGREGDYYGCSELLPPSYFRDRTLDLNEFVSNINSYTCRGFLQALDPSRLADPNGEDPKQFLLPDVLCPWGCGEYCHRAIPFDPSLLIQRHLSKVQLNLSPSNGHDKLFLVENSRLDYIRLDNEQVDTVLMNDNWKVLPSVVLSPAKGLCILYCRNHASSSSQRRLYTHPPKKVGNMLSSTRPDCLSHCVVRPRSVSTVRARTYNTTMTANIFTCGYAGCDSADVCLEGKFNLPSLTLFNHEVLSYWARRDIQDLASAKVDQGKIMPDLRDQWDETARRKYEGEEEMLSMATRGATFVPTFNALKLQQHCTEESRIVAVVKLRQGIGDQETVVSASLQRSWSPVIHNVNTQDPHKYGAIMKGIKPYMGRNGNATMMLWAVVGMVSSCNSLHYAIDQKQGGHHYDNYSGYILAHVNTHYMKHRDSSCPKKSPFNGRKSASFLLGMIEKLLPRHMTTETEDFGSEERFFRFDLEYMSNLFPQSEYPNVCVCSSIEEVRHDNTGMYAADQDVFISVGKTRPDGNAHFYLGGMKYEARVVTAIDVEEGDSHCLTPNHYFGTRFARHGGGYSEWWKQSRGRGHKSKQMMKQHVQGRARSNVLDDPYPQDMPDSCFYYVCVFVKDVQPVAEEYRLDMFKSIGAQCNVFCGCMNANPLIVCGRKKERRRRCMMVGCKTHEKYSCSNYGCRTRVCEECFNGMASGGDRVTLQPPADEDDDDDHSTSSGDDAAPQPIAEADDDQLNDVPDDDGYIDGDDEEVDDDCLDSGEYSDVEEEIDMDDEDDEEQIPSSHDWDADDADEVDEFDEFDGEAMAHEDDSCCDEDPCDLDVQEEDYCCDGDPCDLDVRRDLTGRDVDVGVGIAILTKIM</sequence>
<dbReference type="PANTHER" id="PTHR44826:SF3">
    <property type="entry name" value="SPORE COAT PROTEIN SP85"/>
    <property type="match status" value="1"/>
</dbReference>
<dbReference type="Proteomes" id="UP001224775">
    <property type="component" value="Unassembled WGS sequence"/>
</dbReference>
<organism evidence="8 9">
    <name type="scientific">Skeletonema marinoi</name>
    <dbReference type="NCBI Taxonomy" id="267567"/>
    <lineage>
        <taxon>Eukaryota</taxon>
        <taxon>Sar</taxon>
        <taxon>Stramenopiles</taxon>
        <taxon>Ochrophyta</taxon>
        <taxon>Bacillariophyta</taxon>
        <taxon>Coscinodiscophyceae</taxon>
        <taxon>Thalassiosirophycidae</taxon>
        <taxon>Thalassiosirales</taxon>
        <taxon>Skeletonemataceae</taxon>
        <taxon>Skeletonema</taxon>
        <taxon>Skeletonema marinoi-dohrnii complex</taxon>
    </lineage>
</organism>
<feature type="compositionally biased region" description="Polar residues" evidence="7">
    <location>
        <begin position="206"/>
        <end position="218"/>
    </location>
</feature>
<evidence type="ECO:0000256" key="2">
    <source>
        <dbReference type="ARBA" id="ARBA00021911"/>
    </source>
</evidence>
<feature type="region of interest" description="Disordered" evidence="7">
    <location>
        <begin position="1276"/>
        <end position="1378"/>
    </location>
</feature>
<evidence type="ECO:0000256" key="1">
    <source>
        <dbReference type="ARBA" id="ARBA00006241"/>
    </source>
</evidence>
<proteinExistence type="inferred from homology"/>
<feature type="compositionally biased region" description="Basic residues" evidence="7">
    <location>
        <begin position="21"/>
        <end position="30"/>
    </location>
</feature>
<evidence type="ECO:0000313" key="8">
    <source>
        <dbReference type="EMBL" id="KAK1746699.1"/>
    </source>
</evidence>
<accession>A0AAD9DHW3</accession>
<feature type="region of interest" description="Disordered" evidence="7">
    <location>
        <begin position="1215"/>
        <end position="1240"/>
    </location>
</feature>
<feature type="compositionally biased region" description="Low complexity" evidence="7">
    <location>
        <begin position="776"/>
        <end position="827"/>
    </location>
</feature>
<feature type="compositionally biased region" description="Acidic residues" evidence="7">
    <location>
        <begin position="2401"/>
        <end position="2451"/>
    </location>
</feature>
<dbReference type="EMBL" id="JATAAI010000003">
    <property type="protein sequence ID" value="KAK1746699.1"/>
    <property type="molecule type" value="Genomic_DNA"/>
</dbReference>
<feature type="region of interest" description="Disordered" evidence="7">
    <location>
        <begin position="1108"/>
        <end position="1129"/>
    </location>
</feature>
<feature type="compositionally biased region" description="Low complexity" evidence="7">
    <location>
        <begin position="695"/>
        <end position="769"/>
    </location>
</feature>
<feature type="compositionally biased region" description="Low complexity" evidence="7">
    <location>
        <begin position="1303"/>
        <end position="1312"/>
    </location>
</feature>
<dbReference type="InterPro" id="IPR051860">
    <property type="entry name" value="Plasmodium_CSP_Invasion"/>
</dbReference>
<feature type="compositionally biased region" description="Polar residues" evidence="7">
    <location>
        <begin position="679"/>
        <end position="694"/>
    </location>
</feature>
<keyword evidence="3" id="KW-0748">Sporozoite</keyword>
<evidence type="ECO:0000256" key="7">
    <source>
        <dbReference type="SAM" id="MobiDB-lite"/>
    </source>
</evidence>
<feature type="region of interest" description="Disordered" evidence="7">
    <location>
        <begin position="195"/>
        <end position="852"/>
    </location>
</feature>
<evidence type="ECO:0000256" key="6">
    <source>
        <dbReference type="ARBA" id="ARBA00045806"/>
    </source>
</evidence>
<reference evidence="8" key="1">
    <citation type="submission" date="2023-06" db="EMBL/GenBank/DDBJ databases">
        <title>Survivors Of The Sea: Transcriptome response of Skeletonema marinoi to long-term dormancy.</title>
        <authorList>
            <person name="Pinder M.I.M."/>
            <person name="Kourtchenko O."/>
            <person name="Robertson E.K."/>
            <person name="Larsson T."/>
            <person name="Maumus F."/>
            <person name="Osuna-Cruz C.M."/>
            <person name="Vancaester E."/>
            <person name="Stenow R."/>
            <person name="Vandepoele K."/>
            <person name="Ploug H."/>
            <person name="Bruchert V."/>
            <person name="Godhe A."/>
            <person name="Topel M."/>
        </authorList>
    </citation>
    <scope>NUCLEOTIDE SEQUENCE</scope>
    <source>
        <strain evidence="8">R05AC</strain>
    </source>
</reference>
<evidence type="ECO:0000256" key="3">
    <source>
        <dbReference type="ARBA" id="ARBA00022522"/>
    </source>
</evidence>
<feature type="compositionally biased region" description="Basic and acidic residues" evidence="7">
    <location>
        <begin position="1354"/>
        <end position="1363"/>
    </location>
</feature>
<evidence type="ECO:0000256" key="4">
    <source>
        <dbReference type="ARBA" id="ARBA00022737"/>
    </source>
</evidence>
<feature type="compositionally biased region" description="Low complexity" evidence="7">
    <location>
        <begin position="835"/>
        <end position="844"/>
    </location>
</feature>